<dbReference type="PANTHER" id="PTHR43433:SF5">
    <property type="entry name" value="AB HYDROLASE-1 DOMAIN-CONTAINING PROTEIN"/>
    <property type="match status" value="1"/>
</dbReference>
<reference evidence="2 3" key="1">
    <citation type="submission" date="2019-12" db="EMBL/GenBank/DDBJ databases">
        <title>Complete genome sequence of Mycolicibacterium xenopi str. JCM15661T.</title>
        <authorList>
            <person name="Yoshida M."/>
            <person name="Fukano H."/>
            <person name="Asakura T."/>
            <person name="Hoshino Y."/>
        </authorList>
    </citation>
    <scope>NUCLEOTIDE SEQUENCE [LARGE SCALE GENOMIC DNA]</scope>
    <source>
        <strain evidence="2 3">JCM 15661T</strain>
    </source>
</reference>
<dbReference type="SUPFAM" id="SSF53474">
    <property type="entry name" value="alpha/beta-Hydrolases"/>
    <property type="match status" value="1"/>
</dbReference>
<dbReference type="Proteomes" id="UP000464624">
    <property type="component" value="Chromosome"/>
</dbReference>
<sequence length="315" mass="34402">MADEPQTDAGAVPVRSGTARSGELDIYYEDMGHPDDPAVLLIMGLGAQLLLWRKAFCDKLVADGLRVIRYDNRDVGLSSKFDRRKAGGSRIVNMIKFWLGLRAKSVYTLEDMADDAAAVLDHLGIEQAHVVGASMGGMIAQIFAARFPERTRSLAVIFSSNNRRFLPPPAPRALMAVLNAPPPSSPREVIVDNAVRVTRIIGSPAYPAPEERIRAEAIEGYERSFYPWGIPRHFGAVLASGSLVRYDRRITAPTVVIHGLADKLMRPSGGRAVARAIPGARLVLFEGMGHELPEQLWDRVIGELKANFARAAQVG</sequence>
<dbReference type="KEGG" id="mxe:MYXE_40350"/>
<keyword evidence="2" id="KW-0378">Hydrolase</keyword>
<accession>A0AAD1H498</accession>
<dbReference type="InterPro" id="IPR029058">
    <property type="entry name" value="AB_hydrolase_fold"/>
</dbReference>
<name>A0AAD1H498_MYCXE</name>
<evidence type="ECO:0000313" key="3">
    <source>
        <dbReference type="Proteomes" id="UP000464624"/>
    </source>
</evidence>
<dbReference type="AlphaFoldDB" id="A0AAD1H498"/>
<dbReference type="EMBL" id="AP022314">
    <property type="protein sequence ID" value="BBU24245.1"/>
    <property type="molecule type" value="Genomic_DNA"/>
</dbReference>
<dbReference type="InterPro" id="IPR000073">
    <property type="entry name" value="AB_hydrolase_1"/>
</dbReference>
<evidence type="ECO:0000313" key="2">
    <source>
        <dbReference type="EMBL" id="BBU24245.1"/>
    </source>
</evidence>
<evidence type="ECO:0000259" key="1">
    <source>
        <dbReference type="Pfam" id="PF00561"/>
    </source>
</evidence>
<dbReference type="GO" id="GO:0046503">
    <property type="term" value="P:glycerolipid catabolic process"/>
    <property type="evidence" value="ECO:0007669"/>
    <property type="project" value="TreeGrafter"/>
</dbReference>
<organism evidence="2 3">
    <name type="scientific">Mycobacterium xenopi</name>
    <dbReference type="NCBI Taxonomy" id="1789"/>
    <lineage>
        <taxon>Bacteria</taxon>
        <taxon>Bacillati</taxon>
        <taxon>Actinomycetota</taxon>
        <taxon>Actinomycetes</taxon>
        <taxon>Mycobacteriales</taxon>
        <taxon>Mycobacteriaceae</taxon>
        <taxon>Mycobacterium</taxon>
    </lineage>
</organism>
<dbReference type="RefSeq" id="WP_085198141.1">
    <property type="nucleotide sequence ID" value="NZ_AP022314.1"/>
</dbReference>
<dbReference type="GO" id="GO:0004806">
    <property type="term" value="F:triacylglycerol lipase activity"/>
    <property type="evidence" value="ECO:0007669"/>
    <property type="project" value="TreeGrafter"/>
</dbReference>
<dbReference type="PANTHER" id="PTHR43433">
    <property type="entry name" value="HYDROLASE, ALPHA/BETA FOLD FAMILY PROTEIN"/>
    <property type="match status" value="1"/>
</dbReference>
<feature type="domain" description="AB hydrolase-1" evidence="1">
    <location>
        <begin position="37"/>
        <end position="292"/>
    </location>
</feature>
<dbReference type="Gene3D" id="3.40.50.1820">
    <property type="entry name" value="alpha/beta hydrolase"/>
    <property type="match status" value="1"/>
</dbReference>
<dbReference type="Pfam" id="PF00561">
    <property type="entry name" value="Abhydrolase_1"/>
    <property type="match status" value="1"/>
</dbReference>
<proteinExistence type="predicted"/>
<protein>
    <submittedName>
        <fullName evidence="2">Alpha/beta hydrolase</fullName>
    </submittedName>
</protein>
<gene>
    <name evidence="2" type="primary">lipG</name>
    <name evidence="2" type="ORF">MYXE_40350</name>
</gene>
<dbReference type="InterPro" id="IPR050471">
    <property type="entry name" value="AB_hydrolase"/>
</dbReference>